<sequence>MPIYEFQCSDGHLSEKRLPLTSEEREADCPDCGLTAHRIISAPFTRRVDAAKASAVESTQKSAYEPEVVRSVPGGGKKRATPVTRDPQHAKLPKP</sequence>
<feature type="domain" description="Putative regulatory protein FmdB zinc ribbon" evidence="2">
    <location>
        <begin position="1"/>
        <end position="41"/>
    </location>
</feature>
<reference evidence="3 4" key="1">
    <citation type="submission" date="2020-10" db="EMBL/GenBank/DDBJ databases">
        <title>Complete genome sequence of Corynebacterium massiliense DSM 45435, type strain of Corynebacterium massiliense.</title>
        <authorList>
            <person name="Busche T."/>
            <person name="Kalinowski J."/>
            <person name="Ruckert C."/>
        </authorList>
    </citation>
    <scope>NUCLEOTIDE SEQUENCE [LARGE SCALE GENOMIC DNA]</scope>
    <source>
        <strain evidence="3 4">DSM 45435</strain>
    </source>
</reference>
<accession>A0ABY7U7T7</accession>
<feature type="region of interest" description="Disordered" evidence="1">
    <location>
        <begin position="54"/>
        <end position="95"/>
    </location>
</feature>
<dbReference type="Pfam" id="PF09723">
    <property type="entry name" value="Zn_ribbon_8"/>
    <property type="match status" value="1"/>
</dbReference>
<dbReference type="RefSeq" id="WP_022862751.1">
    <property type="nucleotide sequence ID" value="NZ_ATVG01000003.1"/>
</dbReference>
<gene>
    <name evidence="3" type="ORF">CMASS_01770</name>
</gene>
<keyword evidence="4" id="KW-1185">Reference proteome</keyword>
<dbReference type="InterPro" id="IPR013429">
    <property type="entry name" value="Regulatory_FmdB_Zinc_ribbon"/>
</dbReference>
<organism evidence="3 4">
    <name type="scientific">Corynebacterium massiliense DSM 45435</name>
    <dbReference type="NCBI Taxonomy" id="1121364"/>
    <lineage>
        <taxon>Bacteria</taxon>
        <taxon>Bacillati</taxon>
        <taxon>Actinomycetota</taxon>
        <taxon>Actinomycetes</taxon>
        <taxon>Mycobacteriales</taxon>
        <taxon>Corynebacteriaceae</taxon>
        <taxon>Corynebacterium</taxon>
    </lineage>
</organism>
<evidence type="ECO:0000259" key="2">
    <source>
        <dbReference type="SMART" id="SM00834"/>
    </source>
</evidence>
<evidence type="ECO:0000313" key="4">
    <source>
        <dbReference type="Proteomes" id="UP001220064"/>
    </source>
</evidence>
<dbReference type="NCBIfam" id="TIGR02605">
    <property type="entry name" value="CxxC_CxxC_SSSS"/>
    <property type="match status" value="1"/>
</dbReference>
<dbReference type="EMBL" id="CP063189">
    <property type="protein sequence ID" value="WCZ31813.1"/>
    <property type="molecule type" value="Genomic_DNA"/>
</dbReference>
<evidence type="ECO:0000256" key="1">
    <source>
        <dbReference type="SAM" id="MobiDB-lite"/>
    </source>
</evidence>
<evidence type="ECO:0000313" key="3">
    <source>
        <dbReference type="EMBL" id="WCZ31813.1"/>
    </source>
</evidence>
<dbReference type="Proteomes" id="UP001220064">
    <property type="component" value="Chromosome"/>
</dbReference>
<protein>
    <submittedName>
        <fullName evidence="3">Zinc ribbon domain protein</fullName>
    </submittedName>
</protein>
<dbReference type="SMART" id="SM00834">
    <property type="entry name" value="CxxC_CXXC_SSSS"/>
    <property type="match status" value="1"/>
</dbReference>
<name>A0ABY7U7T7_9CORY</name>
<proteinExistence type="predicted"/>